<reference evidence="3 4" key="1">
    <citation type="submission" date="2020-02" db="EMBL/GenBank/DDBJ databases">
        <authorList>
            <person name="Ma Q."/>
            <person name="Huang Y."/>
            <person name="Song X."/>
            <person name="Pei D."/>
        </authorList>
    </citation>
    <scope>NUCLEOTIDE SEQUENCE [LARGE SCALE GENOMIC DNA]</scope>
    <source>
        <strain evidence="3">Sxm20200214</strain>
        <tissue evidence="3">Leaf</tissue>
    </source>
</reference>
<dbReference type="OrthoDB" id="5570111at2759"/>
<dbReference type="Gene3D" id="3.40.50.300">
    <property type="entry name" value="P-loop containing nucleotide triphosphate hydrolases"/>
    <property type="match status" value="1"/>
</dbReference>
<name>A0A8X7WA84_BRACI</name>
<evidence type="ECO:0000256" key="1">
    <source>
        <dbReference type="ARBA" id="ARBA00022741"/>
    </source>
</evidence>
<dbReference type="InterPro" id="IPR027417">
    <property type="entry name" value="P-loop_NTPase"/>
</dbReference>
<evidence type="ECO:0000313" key="4">
    <source>
        <dbReference type="Proteomes" id="UP000886595"/>
    </source>
</evidence>
<dbReference type="Proteomes" id="UP000886595">
    <property type="component" value="Unassembled WGS sequence"/>
</dbReference>
<dbReference type="InterPro" id="IPR050100">
    <property type="entry name" value="TRAFAC_GTPase_members"/>
</dbReference>
<keyword evidence="2" id="KW-0342">GTP-binding</keyword>
<evidence type="ECO:0000256" key="2">
    <source>
        <dbReference type="ARBA" id="ARBA00023134"/>
    </source>
</evidence>
<dbReference type="EMBL" id="JAAMPC010000002">
    <property type="protein sequence ID" value="KAG2325385.1"/>
    <property type="molecule type" value="Genomic_DNA"/>
</dbReference>
<proteinExistence type="predicted"/>
<dbReference type="GO" id="GO:0005525">
    <property type="term" value="F:GTP binding"/>
    <property type="evidence" value="ECO:0007669"/>
    <property type="project" value="UniProtKB-KW"/>
</dbReference>
<accession>A0A8X7WA84</accession>
<dbReference type="PANTHER" id="PTHR23115">
    <property type="entry name" value="TRANSLATION FACTOR"/>
    <property type="match status" value="1"/>
</dbReference>
<protein>
    <submittedName>
        <fullName evidence="3">Uncharacterized protein</fullName>
    </submittedName>
</protein>
<keyword evidence="1" id="KW-0547">Nucleotide-binding</keyword>
<keyword evidence="4" id="KW-1185">Reference proteome</keyword>
<dbReference type="Gene3D" id="2.40.30.10">
    <property type="entry name" value="Translation factors"/>
    <property type="match status" value="1"/>
</dbReference>
<dbReference type="AlphaFoldDB" id="A0A8X7WA84"/>
<sequence length="215" mass="23710">MTLIFTEVLSSSGIINGFVRSHSTAYLPLKRGKCCPVLGVWLYSAYSTTALSRSIPSSAVRNATSAATTPEEDMPLLPDDSETCVDGMRLRRGRKGRLGRGAAPSVIHLPMNMVRGTSQDDCAVFIIVSTNSGFDISKDGQTCEHTLLASPLMNATTPIYYKGRYNEIIREDDNMIERSTNLDWYKGPTLLEVLDQINKPKQPSDKPLRLPLQDV</sequence>
<comment type="caution">
    <text evidence="3">The sequence shown here is derived from an EMBL/GenBank/DDBJ whole genome shotgun (WGS) entry which is preliminary data.</text>
</comment>
<gene>
    <name evidence="3" type="ORF">Bca52824_008113</name>
</gene>
<evidence type="ECO:0000313" key="3">
    <source>
        <dbReference type="EMBL" id="KAG2325385.1"/>
    </source>
</evidence>
<organism evidence="3 4">
    <name type="scientific">Brassica carinata</name>
    <name type="common">Ethiopian mustard</name>
    <name type="synonym">Abyssinian cabbage</name>
    <dbReference type="NCBI Taxonomy" id="52824"/>
    <lineage>
        <taxon>Eukaryota</taxon>
        <taxon>Viridiplantae</taxon>
        <taxon>Streptophyta</taxon>
        <taxon>Embryophyta</taxon>
        <taxon>Tracheophyta</taxon>
        <taxon>Spermatophyta</taxon>
        <taxon>Magnoliopsida</taxon>
        <taxon>eudicotyledons</taxon>
        <taxon>Gunneridae</taxon>
        <taxon>Pentapetalae</taxon>
        <taxon>rosids</taxon>
        <taxon>malvids</taxon>
        <taxon>Brassicales</taxon>
        <taxon>Brassicaceae</taxon>
        <taxon>Brassiceae</taxon>
        <taxon>Brassica</taxon>
    </lineage>
</organism>